<dbReference type="RefSeq" id="WP_048838851.1">
    <property type="nucleotide sequence ID" value="NZ_BAMV01000016.1"/>
</dbReference>
<feature type="transmembrane region" description="Helical" evidence="6">
    <location>
        <begin position="358"/>
        <end position="377"/>
    </location>
</feature>
<feature type="transmembrane region" description="Helical" evidence="6">
    <location>
        <begin position="118"/>
        <end position="140"/>
    </location>
</feature>
<feature type="transmembrane region" description="Helical" evidence="6">
    <location>
        <begin position="326"/>
        <end position="346"/>
    </location>
</feature>
<name>A0A1Z5YSP1_9PROT</name>
<dbReference type="Proteomes" id="UP000196086">
    <property type="component" value="Unassembled WGS sequence"/>
</dbReference>
<accession>A0A1Z5YSP1</accession>
<evidence type="ECO:0000256" key="3">
    <source>
        <dbReference type="ARBA" id="ARBA00022692"/>
    </source>
</evidence>
<keyword evidence="2" id="KW-1003">Cell membrane</keyword>
<keyword evidence="3 6" id="KW-0812">Transmembrane</keyword>
<dbReference type="GO" id="GO:0015920">
    <property type="term" value="P:lipopolysaccharide transport"/>
    <property type="evidence" value="ECO:0007669"/>
    <property type="project" value="TreeGrafter"/>
</dbReference>
<keyword evidence="4 6" id="KW-1133">Transmembrane helix</keyword>
<reference evidence="7 8" key="1">
    <citation type="submission" date="2014-06" db="EMBL/GenBank/DDBJ databases">
        <authorList>
            <person name="Ju J."/>
            <person name="Zhang J."/>
        </authorList>
    </citation>
    <scope>NUCLEOTIDE SEQUENCE [LARGE SCALE GENOMIC DNA]</scope>
    <source>
        <strain evidence="7 8">DsW_47</strain>
    </source>
</reference>
<gene>
    <name evidence="7" type="ORF">HK14_10020</name>
</gene>
<evidence type="ECO:0000256" key="1">
    <source>
        <dbReference type="ARBA" id="ARBA00004651"/>
    </source>
</evidence>
<sequence>MKPSMQPEPFLRRVLSFFTPRTLDRYLIAQVLPPFLVALCVVMSALLLERLLVLFNMLAAGNNHLFTFIGLLLTLLPHYLGLAIPAALCVSVFTVVRRMSQNEEIDAINSSGLSLLRVARPFVLMGCLLGLLSFFLYGFIQPHARYDFREALYTASHTGWAPRLQSRMFARPSANMTLLADHVDHAGSRLKDVFIRDTSNNRERVITAASGQIRIASDSSAVEIDLQNGTIVTDTGVGAPTLTRFEHATRLLTEASHISPFRARGDDERELTSKELVGRLVDHNAAISRPHMRSEVHFRLARSMTIPFIPVLAVALAIMRKRQQGSAGLVIAFLALVGFDHVLQFGHSMVATKNTSLMAIWVPAFVFIGLCSALLFYKSGAFQALHAQRLASRRKTLAQGEVSP</sequence>
<evidence type="ECO:0000256" key="5">
    <source>
        <dbReference type="ARBA" id="ARBA00023136"/>
    </source>
</evidence>
<proteinExistence type="predicted"/>
<organism evidence="7 8">
    <name type="scientific">Acetobacter cibinongensis</name>
    <dbReference type="NCBI Taxonomy" id="146475"/>
    <lineage>
        <taxon>Bacteria</taxon>
        <taxon>Pseudomonadati</taxon>
        <taxon>Pseudomonadota</taxon>
        <taxon>Alphaproteobacteria</taxon>
        <taxon>Acetobacterales</taxon>
        <taxon>Acetobacteraceae</taxon>
        <taxon>Acetobacter</taxon>
    </lineage>
</organism>
<feature type="transmembrane region" description="Helical" evidence="6">
    <location>
        <begin position="79"/>
        <end position="97"/>
    </location>
</feature>
<evidence type="ECO:0000313" key="7">
    <source>
        <dbReference type="EMBL" id="OUJ01225.1"/>
    </source>
</evidence>
<feature type="transmembrane region" description="Helical" evidence="6">
    <location>
        <begin position="26"/>
        <end position="48"/>
    </location>
</feature>
<dbReference type="GO" id="GO:0043190">
    <property type="term" value="C:ATP-binding cassette (ABC) transporter complex"/>
    <property type="evidence" value="ECO:0007669"/>
    <property type="project" value="TreeGrafter"/>
</dbReference>
<evidence type="ECO:0000256" key="6">
    <source>
        <dbReference type="SAM" id="Phobius"/>
    </source>
</evidence>
<dbReference type="Pfam" id="PF03739">
    <property type="entry name" value="LptF_LptG"/>
    <property type="match status" value="1"/>
</dbReference>
<evidence type="ECO:0000256" key="4">
    <source>
        <dbReference type="ARBA" id="ARBA00022989"/>
    </source>
</evidence>
<dbReference type="EMBL" id="JOMQ01000049">
    <property type="protein sequence ID" value="OUJ01225.1"/>
    <property type="molecule type" value="Genomic_DNA"/>
</dbReference>
<dbReference type="PANTHER" id="PTHR33529">
    <property type="entry name" value="SLR0882 PROTEIN-RELATED"/>
    <property type="match status" value="1"/>
</dbReference>
<evidence type="ECO:0000313" key="8">
    <source>
        <dbReference type="Proteomes" id="UP000196086"/>
    </source>
</evidence>
<keyword evidence="5 6" id="KW-0472">Membrane</keyword>
<dbReference type="PANTHER" id="PTHR33529:SF6">
    <property type="entry name" value="YJGP_YJGQ FAMILY PERMEASE"/>
    <property type="match status" value="1"/>
</dbReference>
<comment type="subcellular location">
    <subcellularLocation>
        <location evidence="1">Cell membrane</location>
        <topology evidence="1">Multi-pass membrane protein</topology>
    </subcellularLocation>
</comment>
<protein>
    <submittedName>
        <fullName evidence="7">Transporter</fullName>
    </submittedName>
</protein>
<evidence type="ECO:0000256" key="2">
    <source>
        <dbReference type="ARBA" id="ARBA00022475"/>
    </source>
</evidence>
<comment type="caution">
    <text evidence="7">The sequence shown here is derived from an EMBL/GenBank/DDBJ whole genome shotgun (WGS) entry which is preliminary data.</text>
</comment>
<dbReference type="InterPro" id="IPR005495">
    <property type="entry name" value="LptG/LptF_permease"/>
</dbReference>
<dbReference type="AlphaFoldDB" id="A0A1Z5YSP1"/>